<proteinExistence type="inferred from homology"/>
<evidence type="ECO:0000256" key="9">
    <source>
        <dbReference type="ARBA" id="ARBA00023157"/>
    </source>
</evidence>
<evidence type="ECO:0000256" key="10">
    <source>
        <dbReference type="ARBA" id="ARBA00023235"/>
    </source>
</evidence>
<keyword evidence="7" id="KW-0677">Repeat</keyword>
<gene>
    <name evidence="17" type="ORF">BCR39DRAFT_554803</name>
</gene>
<evidence type="ECO:0000256" key="14">
    <source>
        <dbReference type="RuleBase" id="RU361130"/>
    </source>
</evidence>
<dbReference type="OrthoDB" id="427280at2759"/>
<evidence type="ECO:0000256" key="12">
    <source>
        <dbReference type="PIRSR" id="PIRSR605792-51"/>
    </source>
</evidence>
<feature type="region of interest" description="Disordered" evidence="15">
    <location>
        <begin position="459"/>
        <end position="498"/>
    </location>
</feature>
<dbReference type="PROSITE" id="PS00194">
    <property type="entry name" value="THIOREDOXIN_1"/>
    <property type="match status" value="2"/>
</dbReference>
<feature type="domain" description="Thioredoxin" evidence="16">
    <location>
        <begin position="336"/>
        <end position="465"/>
    </location>
</feature>
<dbReference type="GO" id="GO:0005788">
    <property type="term" value="C:endoplasmic reticulum lumen"/>
    <property type="evidence" value="ECO:0007669"/>
    <property type="project" value="UniProtKB-SubCell"/>
</dbReference>
<dbReference type="Pfam" id="PF13848">
    <property type="entry name" value="Thioredoxin_6"/>
    <property type="match status" value="1"/>
</dbReference>
<evidence type="ECO:0000256" key="8">
    <source>
        <dbReference type="ARBA" id="ARBA00022824"/>
    </source>
</evidence>
<feature type="disulfide bond" description="Redox-active" evidence="12">
    <location>
        <begin position="386"/>
        <end position="389"/>
    </location>
</feature>
<comment type="catalytic activity">
    <reaction evidence="1 14">
        <text>Catalyzes the rearrangement of -S-S- bonds in proteins.</text>
        <dbReference type="EC" id="5.3.4.1"/>
    </reaction>
</comment>
<dbReference type="CDD" id="cd02995">
    <property type="entry name" value="PDI_a_PDI_a'_C"/>
    <property type="match status" value="1"/>
</dbReference>
<sequence>MKVSTLSLFGALTTLVGVFASDVVDLTSGNFKNEVLGEDLALVEFFAPWCGHCKNLAPHYEEAATELKSKKKIKLAKVDCTENQALCGEYGVNGYPTLKVFRNGEPTDYTGPRKADGIISYMVKQSLPAVTDVTPGSHDEFIKSDKVVLVAYGNPTIPIPDAFREYAEIARDSYLFGAYTSSPPPEIPETPGLPAIVLYKSFDEGHAVFRDSDVTVESLTEFVRANSVPLMDEISPENFGAYAEQGLPIAYLFIEPEDTTTLHTLVDALTPVAKELKGKVNFVYIDAVKFIDHGKSLNLPGDSWPAFVVQDLAAQTKYPLTGTVSAKAITEFMNKFIAGEIAPSIKSEPIPEIQEESVYHLVADDWENLFGQDDKDIFAEFFAPWCGHCQRLAPIWETLGDKYKGQNVIIAQMDATLNDVPPVAPFRVAGFPTLKFRPAGTTEFVDYNGDRSLDSLEEFVESNRRSKAPSGNTTAHDDDDDDEDEEEFEEDVPEHDEL</sequence>
<dbReference type="EMBL" id="MCFC01000125">
    <property type="protein sequence ID" value="ORY20789.1"/>
    <property type="molecule type" value="Genomic_DNA"/>
</dbReference>
<dbReference type="NCBIfam" id="TIGR01130">
    <property type="entry name" value="ER_PDI_fam"/>
    <property type="match status" value="1"/>
</dbReference>
<dbReference type="PANTHER" id="PTHR18929:SF132">
    <property type="entry name" value="PROTEIN DISULFIDE-ISOMERASE A3"/>
    <property type="match status" value="1"/>
</dbReference>
<dbReference type="GO" id="GO:0006457">
    <property type="term" value="P:protein folding"/>
    <property type="evidence" value="ECO:0007669"/>
    <property type="project" value="TreeGrafter"/>
</dbReference>
<dbReference type="InterPro" id="IPR017937">
    <property type="entry name" value="Thioredoxin_CS"/>
</dbReference>
<evidence type="ECO:0000256" key="7">
    <source>
        <dbReference type="ARBA" id="ARBA00022737"/>
    </source>
</evidence>
<comment type="subcellular location">
    <subcellularLocation>
        <location evidence="3">Endoplasmic reticulum lumen</location>
    </subcellularLocation>
</comment>
<protein>
    <recommendedName>
        <fullName evidence="5 14">Protein disulfide-isomerase</fullName>
        <ecNumber evidence="5 14">5.3.4.1</ecNumber>
    </recommendedName>
</protein>
<evidence type="ECO:0000259" key="16">
    <source>
        <dbReference type="PROSITE" id="PS51352"/>
    </source>
</evidence>
<keyword evidence="9 12" id="KW-1015">Disulfide bond</keyword>
<dbReference type="FunFam" id="3.40.30.10:FF:000017">
    <property type="entry name" value="Protein disulfide-isomerase A4"/>
    <property type="match status" value="1"/>
</dbReference>
<evidence type="ECO:0000256" key="11">
    <source>
        <dbReference type="ARBA" id="ARBA00023284"/>
    </source>
</evidence>
<dbReference type="AlphaFoldDB" id="A0A1Y2AE01"/>
<keyword evidence="18" id="KW-1185">Reference proteome</keyword>
<evidence type="ECO:0000256" key="1">
    <source>
        <dbReference type="ARBA" id="ARBA00001182"/>
    </source>
</evidence>
<dbReference type="Pfam" id="PF00085">
    <property type="entry name" value="Thioredoxin"/>
    <property type="match status" value="2"/>
</dbReference>
<name>A0A1Y2AE01_9TREE</name>
<comment type="function">
    <text evidence="2">Participates in the folding of proteins containing disulfide bonds, may be involved in glycosylation, prolyl hydroxylation and triglyceride transfer.</text>
</comment>
<evidence type="ECO:0000256" key="4">
    <source>
        <dbReference type="ARBA" id="ARBA00006347"/>
    </source>
</evidence>
<dbReference type="STRING" id="71784.A0A1Y2AE01"/>
<dbReference type="SUPFAM" id="SSF52833">
    <property type="entry name" value="Thioredoxin-like"/>
    <property type="match status" value="4"/>
</dbReference>
<comment type="similarity">
    <text evidence="4 13">Belongs to the protein disulfide isomerase family.</text>
</comment>
<keyword evidence="8" id="KW-0256">Endoplasmic reticulum</keyword>
<evidence type="ECO:0000313" key="18">
    <source>
        <dbReference type="Proteomes" id="UP000193986"/>
    </source>
</evidence>
<dbReference type="InterPro" id="IPR005788">
    <property type="entry name" value="PDI_thioredoxin-like_dom"/>
</dbReference>
<feature type="domain" description="Thioredoxin" evidence="16">
    <location>
        <begin position="1"/>
        <end position="128"/>
    </location>
</feature>
<feature type="signal peptide" evidence="14">
    <location>
        <begin position="1"/>
        <end position="20"/>
    </location>
</feature>
<reference evidence="17 18" key="1">
    <citation type="submission" date="2016-07" db="EMBL/GenBank/DDBJ databases">
        <title>Pervasive Adenine N6-methylation of Active Genes in Fungi.</title>
        <authorList>
            <consortium name="DOE Joint Genome Institute"/>
            <person name="Mondo S.J."/>
            <person name="Dannebaum R.O."/>
            <person name="Kuo R.C."/>
            <person name="Labutti K."/>
            <person name="Haridas S."/>
            <person name="Kuo A."/>
            <person name="Salamov A."/>
            <person name="Ahrendt S.R."/>
            <person name="Lipzen A."/>
            <person name="Sullivan W."/>
            <person name="Andreopoulos W.B."/>
            <person name="Clum A."/>
            <person name="Lindquist E."/>
            <person name="Daum C."/>
            <person name="Ramamoorthy G.K."/>
            <person name="Gryganskyi A."/>
            <person name="Culley D."/>
            <person name="Magnuson J.K."/>
            <person name="James T.Y."/>
            <person name="O'Malley M.A."/>
            <person name="Stajich J.E."/>
            <person name="Spatafora J.W."/>
            <person name="Visel A."/>
            <person name="Grigoriev I.V."/>
        </authorList>
    </citation>
    <scope>NUCLEOTIDE SEQUENCE [LARGE SCALE GENOMIC DNA]</scope>
    <source>
        <strain evidence="17 18">68-887.2</strain>
    </source>
</reference>
<dbReference type="CDD" id="cd02981">
    <property type="entry name" value="PDI_b_family"/>
    <property type="match status" value="1"/>
</dbReference>
<evidence type="ECO:0000313" key="17">
    <source>
        <dbReference type="EMBL" id="ORY20789.1"/>
    </source>
</evidence>
<dbReference type="NCBIfam" id="TIGR01126">
    <property type="entry name" value="pdi_dom"/>
    <property type="match status" value="1"/>
</dbReference>
<feature type="compositionally biased region" description="Acidic residues" evidence="15">
    <location>
        <begin position="477"/>
        <end position="498"/>
    </location>
</feature>
<feature type="disulfide bond" description="Redox-active" evidence="12">
    <location>
        <begin position="50"/>
        <end position="53"/>
    </location>
</feature>
<accession>A0A1Y2AE01</accession>
<keyword evidence="10 14" id="KW-0413">Isomerase</keyword>
<dbReference type="GO" id="GO:0034976">
    <property type="term" value="P:response to endoplasmic reticulum stress"/>
    <property type="evidence" value="ECO:0007669"/>
    <property type="project" value="TreeGrafter"/>
</dbReference>
<dbReference type="PROSITE" id="PS51352">
    <property type="entry name" value="THIOREDOXIN_2"/>
    <property type="match status" value="2"/>
</dbReference>
<dbReference type="InterPro" id="IPR013766">
    <property type="entry name" value="Thioredoxin_domain"/>
</dbReference>
<evidence type="ECO:0000256" key="13">
    <source>
        <dbReference type="RuleBase" id="RU004208"/>
    </source>
</evidence>
<evidence type="ECO:0000256" key="3">
    <source>
        <dbReference type="ARBA" id="ARBA00004319"/>
    </source>
</evidence>
<dbReference type="Gene3D" id="3.40.30.10">
    <property type="entry name" value="Glutaredoxin"/>
    <property type="match status" value="4"/>
</dbReference>
<evidence type="ECO:0000256" key="15">
    <source>
        <dbReference type="SAM" id="MobiDB-lite"/>
    </source>
</evidence>
<evidence type="ECO:0000256" key="6">
    <source>
        <dbReference type="ARBA" id="ARBA00022729"/>
    </source>
</evidence>
<dbReference type="FunCoup" id="A0A1Y2AE01">
    <property type="interactions" value="208"/>
</dbReference>
<dbReference type="CDD" id="cd02961">
    <property type="entry name" value="PDI_a_family"/>
    <property type="match status" value="1"/>
</dbReference>
<dbReference type="InterPro" id="IPR036249">
    <property type="entry name" value="Thioredoxin-like_sf"/>
</dbReference>
<keyword evidence="6 14" id="KW-0732">Signal</keyword>
<dbReference type="PRINTS" id="PR00421">
    <property type="entry name" value="THIOREDOXIN"/>
</dbReference>
<dbReference type="Proteomes" id="UP000193986">
    <property type="component" value="Unassembled WGS sequence"/>
</dbReference>
<dbReference type="CDD" id="cd02982">
    <property type="entry name" value="PDI_b'_family"/>
    <property type="match status" value="1"/>
</dbReference>
<keyword evidence="11 12" id="KW-0676">Redox-active center</keyword>
<dbReference type="PANTHER" id="PTHR18929">
    <property type="entry name" value="PROTEIN DISULFIDE ISOMERASE"/>
    <property type="match status" value="1"/>
</dbReference>
<dbReference type="InterPro" id="IPR005792">
    <property type="entry name" value="Prot_disulphide_isomerase"/>
</dbReference>
<evidence type="ECO:0000256" key="2">
    <source>
        <dbReference type="ARBA" id="ARBA00002692"/>
    </source>
</evidence>
<organism evidence="17 18">
    <name type="scientific">Naematelia encephala</name>
    <dbReference type="NCBI Taxonomy" id="71784"/>
    <lineage>
        <taxon>Eukaryota</taxon>
        <taxon>Fungi</taxon>
        <taxon>Dikarya</taxon>
        <taxon>Basidiomycota</taxon>
        <taxon>Agaricomycotina</taxon>
        <taxon>Tremellomycetes</taxon>
        <taxon>Tremellales</taxon>
        <taxon>Naemateliaceae</taxon>
        <taxon>Naematelia</taxon>
    </lineage>
</organism>
<comment type="caution">
    <text evidence="17">The sequence shown here is derived from an EMBL/GenBank/DDBJ whole genome shotgun (WGS) entry which is preliminary data.</text>
</comment>
<dbReference type="InParanoid" id="A0A1Y2AE01"/>
<dbReference type="EC" id="5.3.4.1" evidence="5 14"/>
<evidence type="ECO:0000256" key="5">
    <source>
        <dbReference type="ARBA" id="ARBA00012723"/>
    </source>
</evidence>
<dbReference type="GO" id="GO:0003756">
    <property type="term" value="F:protein disulfide isomerase activity"/>
    <property type="evidence" value="ECO:0007669"/>
    <property type="project" value="UniProtKB-EC"/>
</dbReference>
<feature type="chain" id="PRO_5011828692" description="Protein disulfide-isomerase" evidence="14">
    <location>
        <begin position="21"/>
        <end position="498"/>
    </location>
</feature>